<comment type="caution">
    <text evidence="1">The sequence shown here is derived from an EMBL/GenBank/DDBJ whole genome shotgun (WGS) entry which is preliminary data.</text>
</comment>
<dbReference type="Proteomes" id="UP000004079">
    <property type="component" value="Unassembled WGS sequence"/>
</dbReference>
<dbReference type="HOGENOM" id="CLU_3237764_0_0_10"/>
<evidence type="ECO:0000313" key="2">
    <source>
        <dbReference type="Proteomes" id="UP000004079"/>
    </source>
</evidence>
<organism evidence="1 2">
    <name type="scientific">Segatella oris F0302</name>
    <dbReference type="NCBI Taxonomy" id="649760"/>
    <lineage>
        <taxon>Bacteria</taxon>
        <taxon>Pseudomonadati</taxon>
        <taxon>Bacteroidota</taxon>
        <taxon>Bacteroidia</taxon>
        <taxon>Bacteroidales</taxon>
        <taxon>Prevotellaceae</taxon>
        <taxon>Segatella</taxon>
    </lineage>
</organism>
<dbReference type="EMBL" id="ACUZ02000056">
    <property type="protein sequence ID" value="EFB30722.1"/>
    <property type="molecule type" value="Genomic_DNA"/>
</dbReference>
<reference evidence="1 2" key="1">
    <citation type="submission" date="2009-11" db="EMBL/GenBank/DDBJ databases">
        <authorList>
            <person name="Weinstock G."/>
            <person name="Sodergren E."/>
            <person name="Clifton S."/>
            <person name="Fulton L."/>
            <person name="Fulton B."/>
            <person name="Courtney L."/>
            <person name="Fronick C."/>
            <person name="Harrison M."/>
            <person name="Strong C."/>
            <person name="Farmer C."/>
            <person name="Delahaunty K."/>
            <person name="Markovic C."/>
            <person name="Hall O."/>
            <person name="Minx P."/>
            <person name="Tomlinson C."/>
            <person name="Mitreva M."/>
            <person name="Nelson J."/>
            <person name="Hou S."/>
            <person name="Wollam A."/>
            <person name="Pepin K.H."/>
            <person name="Johnson M."/>
            <person name="Bhonagiri V."/>
            <person name="Nash W.E."/>
            <person name="Warren W."/>
            <person name="Chinwalla A."/>
            <person name="Mardis E.R."/>
            <person name="Wilson R.K."/>
        </authorList>
    </citation>
    <scope>NUCLEOTIDE SEQUENCE [LARGE SCALE GENOMIC DNA]</scope>
    <source>
        <strain evidence="1 2">F0302</strain>
    </source>
</reference>
<gene>
    <name evidence="1" type="ORF">HMPREF0971_02979</name>
</gene>
<accession>D1QVK1</accession>
<evidence type="ECO:0000313" key="1">
    <source>
        <dbReference type="EMBL" id="EFB30722.1"/>
    </source>
</evidence>
<proteinExistence type="predicted"/>
<protein>
    <submittedName>
        <fullName evidence="1">Uncharacterized protein</fullName>
    </submittedName>
</protein>
<sequence length="43" mass="4771">MNALQIQNECLSLSKYAPFLGSLQCVDNQIITEIKLKNGLKSC</sequence>
<dbReference type="STRING" id="649760.HMPREF0971_02979"/>
<dbReference type="AlphaFoldDB" id="D1QVK1"/>
<name>D1QVK1_9BACT</name>